<protein>
    <submittedName>
        <fullName evidence="1">Uncharacterized protein</fullName>
    </submittedName>
</protein>
<name>A0ABS6FPH8_9BACL</name>
<comment type="caution">
    <text evidence="1">The sequence shown here is derived from an EMBL/GenBank/DDBJ whole genome shotgun (WGS) entry which is preliminary data.</text>
</comment>
<evidence type="ECO:0000313" key="1">
    <source>
        <dbReference type="EMBL" id="MBU5672130.1"/>
    </source>
</evidence>
<dbReference type="Proteomes" id="UP000743001">
    <property type="component" value="Unassembled WGS sequence"/>
</dbReference>
<evidence type="ECO:0000313" key="2">
    <source>
        <dbReference type="Proteomes" id="UP000743001"/>
    </source>
</evidence>
<keyword evidence="2" id="KW-1185">Reference proteome</keyword>
<sequence>MSQKNNFVIIMIWITVLTVWAVTTIAGPLNNKVVTVNGIPHHPIPQAISTVQIDKDTVWIFDANSNYIRVITHDEDGYHITDSEMTFESIESR</sequence>
<dbReference type="EMBL" id="JAHLQJ010000007">
    <property type="protein sequence ID" value="MBU5672130.1"/>
    <property type="molecule type" value="Genomic_DNA"/>
</dbReference>
<organism evidence="1 2">
    <name type="scientific">Paenibacillus brevis</name>
    <dbReference type="NCBI Taxonomy" id="2841508"/>
    <lineage>
        <taxon>Bacteria</taxon>
        <taxon>Bacillati</taxon>
        <taxon>Bacillota</taxon>
        <taxon>Bacilli</taxon>
        <taxon>Bacillales</taxon>
        <taxon>Paenibacillaceae</taxon>
        <taxon>Paenibacillus</taxon>
    </lineage>
</organism>
<dbReference type="RefSeq" id="WP_216478669.1">
    <property type="nucleotide sequence ID" value="NZ_JAHLQJ010000007.1"/>
</dbReference>
<gene>
    <name evidence="1" type="ORF">KQJ23_09880</name>
</gene>
<accession>A0ABS6FPH8</accession>
<proteinExistence type="predicted"/>
<reference evidence="1 2" key="1">
    <citation type="submission" date="2021-06" db="EMBL/GenBank/DDBJ databases">
        <authorList>
            <person name="Sun Q."/>
            <person name="Li D."/>
        </authorList>
    </citation>
    <scope>NUCLEOTIDE SEQUENCE [LARGE SCALE GENOMIC DNA]</scope>
    <source>
        <strain evidence="1 2">MSJ-6</strain>
    </source>
</reference>